<dbReference type="EMBL" id="VJMH01006415">
    <property type="protein sequence ID" value="KAF0689725.1"/>
    <property type="molecule type" value="Genomic_DNA"/>
</dbReference>
<sequence length="304" mass="33317">MIIIRNGRIPIPAKNQKAQMKLATGADIPQVAVGTYRLKGEDAERVVYDAVCIGYRHIDTAAVYRNEEAVGRAIQRVIAEGIVTRSELFVTTKVSPKQMGYDKTVDAISQSLAKLSLEYIDLMLLHWPGTAGKKADSPLNASNRVGSMQALAESHHAGVLKAIGVSNFLEVHFQGLETFPIHVNQVEFHPLQWAPALHGLATFCRSRHMLMAAYSSLGEGALLDATAYPELQVVASRLHCSIAQVLLAWTCHHGWIVMPKASSKARLLENFQLVDLTDADVAAMNQLVERTGAHKFCWDPSTIA</sequence>
<evidence type="ECO:0000256" key="5">
    <source>
        <dbReference type="PIRSR" id="PIRSR000097-2"/>
    </source>
</evidence>
<proteinExistence type="inferred from homology"/>
<dbReference type="InterPro" id="IPR020471">
    <property type="entry name" value="AKR"/>
</dbReference>
<name>A0A485LBG0_9STRA</name>
<evidence type="ECO:0000313" key="8">
    <source>
        <dbReference type="EMBL" id="KAF0689725.1"/>
    </source>
</evidence>
<feature type="domain" description="NADP-dependent oxidoreductase" evidence="7">
    <location>
        <begin position="33"/>
        <end position="288"/>
    </location>
</feature>
<dbReference type="PRINTS" id="PR00069">
    <property type="entry name" value="ALDKETRDTASE"/>
</dbReference>
<keyword evidence="2" id="KW-0521">NADP</keyword>
<dbReference type="InterPro" id="IPR018170">
    <property type="entry name" value="Aldo/ket_reductase_CS"/>
</dbReference>
<feature type="active site" description="Proton donor" evidence="4">
    <location>
        <position position="64"/>
    </location>
</feature>
<feature type="site" description="Lowers pKa of active site Tyr" evidence="6">
    <location>
        <position position="93"/>
    </location>
</feature>
<dbReference type="OrthoDB" id="416253at2759"/>
<dbReference type="AlphaFoldDB" id="A0A485LBG0"/>
<keyword evidence="10" id="KW-1185">Reference proteome</keyword>
<dbReference type="PANTHER" id="PTHR43827">
    <property type="entry name" value="2,5-DIKETO-D-GLUCONIC ACID REDUCTASE"/>
    <property type="match status" value="1"/>
</dbReference>
<dbReference type="PIRSF" id="PIRSF000097">
    <property type="entry name" value="AKR"/>
    <property type="match status" value="1"/>
</dbReference>
<evidence type="ECO:0000313" key="10">
    <source>
        <dbReference type="Proteomes" id="UP000332933"/>
    </source>
</evidence>
<dbReference type="PANTHER" id="PTHR43827:SF3">
    <property type="entry name" value="NADP-DEPENDENT OXIDOREDUCTASE DOMAIN-CONTAINING PROTEIN"/>
    <property type="match status" value="1"/>
</dbReference>
<evidence type="ECO:0000313" key="9">
    <source>
        <dbReference type="EMBL" id="VFT95570.1"/>
    </source>
</evidence>
<organism evidence="9 10">
    <name type="scientific">Aphanomyces stellatus</name>
    <dbReference type="NCBI Taxonomy" id="120398"/>
    <lineage>
        <taxon>Eukaryota</taxon>
        <taxon>Sar</taxon>
        <taxon>Stramenopiles</taxon>
        <taxon>Oomycota</taxon>
        <taxon>Saprolegniomycetes</taxon>
        <taxon>Saprolegniales</taxon>
        <taxon>Verrucalvaceae</taxon>
        <taxon>Aphanomyces</taxon>
    </lineage>
</organism>
<evidence type="ECO:0000256" key="6">
    <source>
        <dbReference type="PIRSR" id="PIRSR000097-3"/>
    </source>
</evidence>
<dbReference type="InterPro" id="IPR023210">
    <property type="entry name" value="NADP_OxRdtase_dom"/>
</dbReference>
<dbReference type="EMBL" id="CAADRA010006436">
    <property type="protein sequence ID" value="VFT95570.1"/>
    <property type="molecule type" value="Genomic_DNA"/>
</dbReference>
<protein>
    <submittedName>
        <fullName evidence="9">Aste57867_18836 protein</fullName>
    </submittedName>
</protein>
<evidence type="ECO:0000256" key="4">
    <source>
        <dbReference type="PIRSR" id="PIRSR000097-1"/>
    </source>
</evidence>
<comment type="similarity">
    <text evidence="1">Belongs to the aldo/keto reductase family.</text>
</comment>
<dbReference type="Proteomes" id="UP000332933">
    <property type="component" value="Unassembled WGS sequence"/>
</dbReference>
<evidence type="ECO:0000256" key="2">
    <source>
        <dbReference type="ARBA" id="ARBA00022857"/>
    </source>
</evidence>
<keyword evidence="3" id="KW-0560">Oxidoreductase</keyword>
<dbReference type="Gene3D" id="3.20.20.100">
    <property type="entry name" value="NADP-dependent oxidoreductase domain"/>
    <property type="match status" value="1"/>
</dbReference>
<evidence type="ECO:0000256" key="3">
    <source>
        <dbReference type="ARBA" id="ARBA00023002"/>
    </source>
</evidence>
<reference evidence="9 10" key="1">
    <citation type="submission" date="2019-03" db="EMBL/GenBank/DDBJ databases">
        <authorList>
            <person name="Gaulin E."/>
            <person name="Dumas B."/>
        </authorList>
    </citation>
    <scope>NUCLEOTIDE SEQUENCE [LARGE SCALE GENOMIC DNA]</scope>
    <source>
        <strain evidence="9">CBS 568.67</strain>
    </source>
</reference>
<dbReference type="Pfam" id="PF00248">
    <property type="entry name" value="Aldo_ket_red"/>
    <property type="match status" value="1"/>
</dbReference>
<reference evidence="8" key="2">
    <citation type="submission" date="2019-06" db="EMBL/GenBank/DDBJ databases">
        <title>Genomics analysis of Aphanomyces spp. identifies a new class of oomycete effector associated with host adaptation.</title>
        <authorList>
            <person name="Gaulin E."/>
        </authorList>
    </citation>
    <scope>NUCLEOTIDE SEQUENCE</scope>
    <source>
        <strain evidence="8">CBS 578.67</strain>
    </source>
</reference>
<gene>
    <name evidence="9" type="primary">Aste57867_18836</name>
    <name evidence="8" type="ORF">As57867_018772</name>
    <name evidence="9" type="ORF">ASTE57867_18836</name>
</gene>
<dbReference type="SUPFAM" id="SSF51430">
    <property type="entry name" value="NAD(P)-linked oxidoreductase"/>
    <property type="match status" value="1"/>
</dbReference>
<evidence type="ECO:0000259" key="7">
    <source>
        <dbReference type="Pfam" id="PF00248"/>
    </source>
</evidence>
<dbReference type="PROSITE" id="PS00798">
    <property type="entry name" value="ALDOKETO_REDUCTASE_1"/>
    <property type="match status" value="1"/>
</dbReference>
<evidence type="ECO:0000256" key="1">
    <source>
        <dbReference type="ARBA" id="ARBA00007905"/>
    </source>
</evidence>
<accession>A0A485LBG0</accession>
<feature type="binding site" evidence="5">
    <location>
        <position position="126"/>
    </location>
    <ligand>
        <name>substrate</name>
    </ligand>
</feature>
<dbReference type="GO" id="GO:0016616">
    <property type="term" value="F:oxidoreductase activity, acting on the CH-OH group of donors, NAD or NADP as acceptor"/>
    <property type="evidence" value="ECO:0007669"/>
    <property type="project" value="UniProtKB-ARBA"/>
</dbReference>
<dbReference type="InterPro" id="IPR036812">
    <property type="entry name" value="NAD(P)_OxRdtase_dom_sf"/>
</dbReference>